<comment type="caution">
    <text evidence="6">Lacks conserved residue(s) required for the propagation of feature annotation.</text>
</comment>
<dbReference type="AlphaFoldDB" id="A0A8J7Q262"/>
<feature type="domain" description="DarT" evidence="7">
    <location>
        <begin position="6"/>
        <end position="213"/>
    </location>
</feature>
<evidence type="ECO:0000256" key="4">
    <source>
        <dbReference type="ARBA" id="ARBA00022695"/>
    </source>
</evidence>
<dbReference type="Proteomes" id="UP000664417">
    <property type="component" value="Unassembled WGS sequence"/>
</dbReference>
<evidence type="ECO:0000256" key="6">
    <source>
        <dbReference type="PROSITE-ProRule" id="PRU01362"/>
    </source>
</evidence>
<sequence length="213" mass="24984">MRIENLKLYHIVHTDNLKSILSDGFLWSDALMQQRGIKATTIGFSNIKRRRLESNRLRCHPGLYVGECVPFYFCPRSVMLYLIHRGNNLELPYKGGQQHIIHLEARLIRVVRWANAHQKRWAFTFTNAGAFYFEDSNNLTDLERVDWRVVASWDWSDPLVKEAKQAEFLLEGAFPVGLIARIGVYSKLVRDQVLEIYSPRPCPTIRVIQNWYY</sequence>
<dbReference type="Pfam" id="PF14487">
    <property type="entry name" value="DarT"/>
    <property type="match status" value="1"/>
</dbReference>
<keyword evidence="3 6" id="KW-0808">Transferase</keyword>
<feature type="binding site" evidence="6">
    <location>
        <position position="51"/>
    </location>
    <ligand>
        <name>NAD(+)</name>
        <dbReference type="ChEBI" id="CHEBI:57540"/>
    </ligand>
</feature>
<accession>A0A8J7Q262</accession>
<keyword evidence="2 6" id="KW-0328">Glycosyltransferase</keyword>
<feature type="active site" evidence="6">
    <location>
        <position position="167"/>
    </location>
</feature>
<organism evidence="8 9">
    <name type="scientific">Acanthopleuribacter pedis</name>
    <dbReference type="NCBI Taxonomy" id="442870"/>
    <lineage>
        <taxon>Bacteria</taxon>
        <taxon>Pseudomonadati</taxon>
        <taxon>Acidobacteriota</taxon>
        <taxon>Holophagae</taxon>
        <taxon>Acanthopleuribacterales</taxon>
        <taxon>Acanthopleuribacteraceae</taxon>
        <taxon>Acanthopleuribacter</taxon>
    </lineage>
</organism>
<dbReference type="GO" id="GO:0016757">
    <property type="term" value="F:glycosyltransferase activity"/>
    <property type="evidence" value="ECO:0007669"/>
    <property type="project" value="UniProtKB-UniRule"/>
</dbReference>
<evidence type="ECO:0000256" key="5">
    <source>
        <dbReference type="ARBA" id="ARBA00023125"/>
    </source>
</evidence>
<dbReference type="GO" id="GO:0016779">
    <property type="term" value="F:nucleotidyltransferase activity"/>
    <property type="evidence" value="ECO:0007669"/>
    <property type="project" value="UniProtKB-UniRule"/>
</dbReference>
<name>A0A8J7Q262_9BACT</name>
<dbReference type="EMBL" id="JAFREP010000008">
    <property type="protein sequence ID" value="MBO1319132.1"/>
    <property type="molecule type" value="Genomic_DNA"/>
</dbReference>
<evidence type="ECO:0000259" key="7">
    <source>
        <dbReference type="PROSITE" id="PS52018"/>
    </source>
</evidence>
<dbReference type="RefSeq" id="WP_207858951.1">
    <property type="nucleotide sequence ID" value="NZ_JAFREP010000008.1"/>
</dbReference>
<gene>
    <name evidence="8" type="ORF">J3U88_11735</name>
</gene>
<reference evidence="8" key="1">
    <citation type="submission" date="2021-03" db="EMBL/GenBank/DDBJ databases">
        <authorList>
            <person name="Wang G."/>
        </authorList>
    </citation>
    <scope>NUCLEOTIDE SEQUENCE</scope>
    <source>
        <strain evidence="8">KCTC 12899</strain>
    </source>
</reference>
<dbReference type="InterPro" id="IPR029494">
    <property type="entry name" value="DarT"/>
</dbReference>
<comment type="catalytic activity">
    <reaction evidence="6">
        <text>a thymidine in DNA + NAD(+) = an N-(ADP-alpha-D-ribosyl)-thymidine in DNA + nicotinamide + H(+)</text>
        <dbReference type="Rhea" id="RHEA:71651"/>
        <dbReference type="Rhea" id="RHEA-COMP:13556"/>
        <dbReference type="Rhea" id="RHEA-COMP:18051"/>
        <dbReference type="ChEBI" id="CHEBI:15378"/>
        <dbReference type="ChEBI" id="CHEBI:17154"/>
        <dbReference type="ChEBI" id="CHEBI:57540"/>
        <dbReference type="ChEBI" id="CHEBI:137386"/>
        <dbReference type="ChEBI" id="CHEBI:191199"/>
    </reaction>
</comment>
<evidence type="ECO:0000256" key="1">
    <source>
        <dbReference type="ARBA" id="ARBA00022649"/>
    </source>
</evidence>
<feature type="active site" description="Proton acceptor" evidence="6">
    <location>
        <position position="51"/>
    </location>
</feature>
<proteinExistence type="inferred from homology"/>
<dbReference type="PROSITE" id="PS52018">
    <property type="entry name" value="DART"/>
    <property type="match status" value="1"/>
</dbReference>
<keyword evidence="5 6" id="KW-0238">DNA-binding</keyword>
<keyword evidence="4 6" id="KW-0548">Nucleotidyltransferase</keyword>
<evidence type="ECO:0000313" key="9">
    <source>
        <dbReference type="Proteomes" id="UP000664417"/>
    </source>
</evidence>
<protein>
    <submittedName>
        <fullName evidence="8">DUF4433 domain-containing protein</fullName>
    </submittedName>
</protein>
<comment type="caution">
    <text evidence="8">The sequence shown here is derived from an EMBL/GenBank/DDBJ whole genome shotgun (WGS) entry which is preliminary data.</text>
</comment>
<comment type="similarity">
    <text evidence="6">Belongs to the DarT ADP-ribosyltransferase family.</text>
</comment>
<keyword evidence="9" id="KW-1185">Reference proteome</keyword>
<keyword evidence="1 6" id="KW-1277">Toxin-antitoxin system</keyword>
<evidence type="ECO:0000313" key="8">
    <source>
        <dbReference type="EMBL" id="MBO1319132.1"/>
    </source>
</evidence>
<evidence type="ECO:0000256" key="3">
    <source>
        <dbReference type="ARBA" id="ARBA00022679"/>
    </source>
</evidence>
<feature type="binding site" evidence="6">
    <location>
        <begin position="10"/>
        <end position="12"/>
    </location>
    <ligand>
        <name>NAD(+)</name>
        <dbReference type="ChEBI" id="CHEBI:57540"/>
    </ligand>
</feature>
<dbReference type="GO" id="GO:0003677">
    <property type="term" value="F:DNA binding"/>
    <property type="evidence" value="ECO:0007669"/>
    <property type="project" value="UniProtKB-UniRule"/>
</dbReference>
<evidence type="ECO:0000256" key="2">
    <source>
        <dbReference type="ARBA" id="ARBA00022676"/>
    </source>
</evidence>